<evidence type="ECO:0000313" key="1">
    <source>
        <dbReference type="EMBL" id="CDN32747.1"/>
    </source>
</evidence>
<sequence>MDFFFFCCLWSCYGNKTTADLQKVYGQQMTLPEGGQWRVLNRDTTYIVGSDKPKIRRIAEMN</sequence>
<dbReference type="KEGG" id="rbc:BN938_2678"/>
<proteinExistence type="predicted"/>
<evidence type="ECO:0000313" key="2">
    <source>
        <dbReference type="Proteomes" id="UP000027616"/>
    </source>
</evidence>
<dbReference type="HOGENOM" id="CLU_2899299_0_0_10"/>
<dbReference type="EMBL" id="HG934468">
    <property type="protein sequence ID" value="CDN32747.1"/>
    <property type="molecule type" value="Genomic_DNA"/>
</dbReference>
<protein>
    <submittedName>
        <fullName evidence="1">Uncharacterized protein</fullName>
    </submittedName>
</protein>
<organism evidence="1 2">
    <name type="scientific">Mucinivorans hirudinis</name>
    <dbReference type="NCBI Taxonomy" id="1433126"/>
    <lineage>
        <taxon>Bacteria</taxon>
        <taxon>Pseudomonadati</taxon>
        <taxon>Bacteroidota</taxon>
        <taxon>Bacteroidia</taxon>
        <taxon>Bacteroidales</taxon>
        <taxon>Rikenellaceae</taxon>
        <taxon>Mucinivorans</taxon>
    </lineage>
</organism>
<name>A0A060RAW9_9BACT</name>
<gene>
    <name evidence="1" type="ORF">BN938_2678</name>
</gene>
<reference evidence="1 2" key="1">
    <citation type="journal article" date="2015" name="Genome Announc.">
        <title>Complete Genome Sequence of the Novel Leech Symbiont Mucinivorans hirudinis M3T.</title>
        <authorList>
            <person name="Nelson M.C."/>
            <person name="Bomar L."/>
            <person name="Graf J."/>
        </authorList>
    </citation>
    <scope>NUCLEOTIDE SEQUENCE [LARGE SCALE GENOMIC DNA]</scope>
    <source>
        <strain evidence="2">M3</strain>
    </source>
</reference>
<dbReference type="Proteomes" id="UP000027616">
    <property type="component" value="Chromosome I"/>
</dbReference>
<dbReference type="STRING" id="1433126.BN938_2678"/>
<accession>A0A060RAW9</accession>
<keyword evidence="2" id="KW-1185">Reference proteome</keyword>
<dbReference type="AlphaFoldDB" id="A0A060RAW9"/>